<evidence type="ECO:0000256" key="4">
    <source>
        <dbReference type="ARBA" id="ARBA00022679"/>
    </source>
</evidence>
<keyword evidence="10" id="KW-0472">Membrane</keyword>
<dbReference type="EC" id="2.7.13.3" evidence="2"/>
<accession>A0A7Y7B6Y8</accession>
<evidence type="ECO:0000256" key="3">
    <source>
        <dbReference type="ARBA" id="ARBA00022553"/>
    </source>
</evidence>
<name>A0A7Y7B6Y8_STRMO</name>
<gene>
    <name evidence="12" type="ORF">HG542_21000</name>
</gene>
<dbReference type="EMBL" id="JABBXF010000047">
    <property type="protein sequence ID" value="NVK80119.1"/>
    <property type="molecule type" value="Genomic_DNA"/>
</dbReference>
<evidence type="ECO:0000256" key="8">
    <source>
        <dbReference type="ARBA" id="ARBA00023012"/>
    </source>
</evidence>
<keyword evidence="4" id="KW-0808">Transferase</keyword>
<protein>
    <recommendedName>
        <fullName evidence="2">histidine kinase</fullName>
        <ecNumber evidence="2">2.7.13.3</ecNumber>
    </recommendedName>
</protein>
<organism evidence="12 13">
    <name type="scientific">Streptomyces morookaense</name>
    <name type="common">Streptoverticillium morookaense</name>
    <dbReference type="NCBI Taxonomy" id="1970"/>
    <lineage>
        <taxon>Bacteria</taxon>
        <taxon>Bacillati</taxon>
        <taxon>Actinomycetota</taxon>
        <taxon>Actinomycetes</taxon>
        <taxon>Kitasatosporales</taxon>
        <taxon>Streptomycetaceae</taxon>
        <taxon>Streptomyces</taxon>
    </lineage>
</organism>
<keyword evidence="5" id="KW-0547">Nucleotide-binding</keyword>
<dbReference type="Proteomes" id="UP000587462">
    <property type="component" value="Unassembled WGS sequence"/>
</dbReference>
<feature type="transmembrane region" description="Helical" evidence="10">
    <location>
        <begin position="64"/>
        <end position="97"/>
    </location>
</feature>
<dbReference type="SUPFAM" id="SSF55874">
    <property type="entry name" value="ATPase domain of HSP90 chaperone/DNA topoisomerase II/histidine kinase"/>
    <property type="match status" value="1"/>
</dbReference>
<evidence type="ECO:0000256" key="2">
    <source>
        <dbReference type="ARBA" id="ARBA00012438"/>
    </source>
</evidence>
<feature type="transmembrane region" description="Helical" evidence="10">
    <location>
        <begin position="130"/>
        <end position="150"/>
    </location>
</feature>
<keyword evidence="9" id="KW-0175">Coiled coil</keyword>
<evidence type="ECO:0000256" key="7">
    <source>
        <dbReference type="ARBA" id="ARBA00022840"/>
    </source>
</evidence>
<evidence type="ECO:0000256" key="6">
    <source>
        <dbReference type="ARBA" id="ARBA00022777"/>
    </source>
</evidence>
<dbReference type="Pfam" id="PF23539">
    <property type="entry name" value="DUF7134"/>
    <property type="match status" value="1"/>
</dbReference>
<dbReference type="PROSITE" id="PS50109">
    <property type="entry name" value="HIS_KIN"/>
    <property type="match status" value="1"/>
</dbReference>
<keyword evidence="10" id="KW-1133">Transmembrane helix</keyword>
<dbReference type="GO" id="GO:0046983">
    <property type="term" value="F:protein dimerization activity"/>
    <property type="evidence" value="ECO:0007669"/>
    <property type="project" value="InterPro"/>
</dbReference>
<dbReference type="CDD" id="cd16917">
    <property type="entry name" value="HATPase_UhpB-NarQ-NarX-like"/>
    <property type="match status" value="1"/>
</dbReference>
<feature type="domain" description="Histidine kinase" evidence="11">
    <location>
        <begin position="197"/>
        <end position="396"/>
    </location>
</feature>
<evidence type="ECO:0000313" key="12">
    <source>
        <dbReference type="EMBL" id="NVK80119.1"/>
    </source>
</evidence>
<reference evidence="12 13" key="1">
    <citation type="submission" date="2020-04" db="EMBL/GenBank/DDBJ databases">
        <title>Draft Genome Sequence of Streptomyces morookaense DSM 40503, an 8-azaguanine-producing strain.</title>
        <authorList>
            <person name="Qi J."/>
            <person name="Gao J.-M."/>
        </authorList>
    </citation>
    <scope>NUCLEOTIDE SEQUENCE [LARGE SCALE GENOMIC DNA]</scope>
    <source>
        <strain evidence="12 13">DSM 40503</strain>
    </source>
</reference>
<evidence type="ECO:0000256" key="10">
    <source>
        <dbReference type="SAM" id="Phobius"/>
    </source>
</evidence>
<dbReference type="AlphaFoldDB" id="A0A7Y7B6Y8"/>
<proteinExistence type="predicted"/>
<evidence type="ECO:0000259" key="11">
    <source>
        <dbReference type="PROSITE" id="PS50109"/>
    </source>
</evidence>
<dbReference type="PANTHER" id="PTHR24421">
    <property type="entry name" value="NITRATE/NITRITE SENSOR PROTEIN NARX-RELATED"/>
    <property type="match status" value="1"/>
</dbReference>
<keyword evidence="6 12" id="KW-0418">Kinase</keyword>
<keyword evidence="7" id="KW-0067">ATP-binding</keyword>
<comment type="catalytic activity">
    <reaction evidence="1">
        <text>ATP + protein L-histidine = ADP + protein N-phospho-L-histidine.</text>
        <dbReference type="EC" id="2.7.13.3"/>
    </reaction>
</comment>
<evidence type="ECO:0000256" key="1">
    <source>
        <dbReference type="ARBA" id="ARBA00000085"/>
    </source>
</evidence>
<dbReference type="Pfam" id="PF02518">
    <property type="entry name" value="HATPase_c"/>
    <property type="match status" value="1"/>
</dbReference>
<feature type="coiled-coil region" evidence="9">
    <location>
        <begin position="161"/>
        <end position="188"/>
    </location>
</feature>
<dbReference type="InterPro" id="IPR036890">
    <property type="entry name" value="HATPase_C_sf"/>
</dbReference>
<dbReference type="GO" id="GO:0016020">
    <property type="term" value="C:membrane"/>
    <property type="evidence" value="ECO:0007669"/>
    <property type="project" value="InterPro"/>
</dbReference>
<dbReference type="PANTHER" id="PTHR24421:SF10">
    <property type="entry name" value="NITRATE_NITRITE SENSOR PROTEIN NARQ"/>
    <property type="match status" value="1"/>
</dbReference>
<keyword evidence="10" id="KW-0812">Transmembrane</keyword>
<dbReference type="InterPro" id="IPR011712">
    <property type="entry name" value="Sig_transdc_His_kin_sub3_dim/P"/>
</dbReference>
<dbReference type="RefSeq" id="WP_171083874.1">
    <property type="nucleotide sequence ID" value="NZ_BNBU01000004.1"/>
</dbReference>
<dbReference type="GO" id="GO:0000155">
    <property type="term" value="F:phosphorelay sensor kinase activity"/>
    <property type="evidence" value="ECO:0007669"/>
    <property type="project" value="InterPro"/>
</dbReference>
<keyword evidence="13" id="KW-1185">Reference proteome</keyword>
<dbReference type="Gene3D" id="1.20.5.1930">
    <property type="match status" value="1"/>
</dbReference>
<dbReference type="InterPro" id="IPR050482">
    <property type="entry name" value="Sensor_HK_TwoCompSys"/>
</dbReference>
<dbReference type="Gene3D" id="3.30.565.10">
    <property type="entry name" value="Histidine kinase-like ATPase, C-terminal domain"/>
    <property type="match status" value="1"/>
</dbReference>
<evidence type="ECO:0000313" key="13">
    <source>
        <dbReference type="Proteomes" id="UP000587462"/>
    </source>
</evidence>
<dbReference type="InterPro" id="IPR005467">
    <property type="entry name" value="His_kinase_dom"/>
</dbReference>
<comment type="caution">
    <text evidence="12">The sequence shown here is derived from an EMBL/GenBank/DDBJ whole genome shotgun (WGS) entry which is preliminary data.</text>
</comment>
<dbReference type="Pfam" id="PF07730">
    <property type="entry name" value="HisKA_3"/>
    <property type="match status" value="1"/>
</dbReference>
<evidence type="ECO:0000256" key="5">
    <source>
        <dbReference type="ARBA" id="ARBA00022741"/>
    </source>
</evidence>
<keyword evidence="3" id="KW-0597">Phosphoprotein</keyword>
<dbReference type="GO" id="GO:0005524">
    <property type="term" value="F:ATP binding"/>
    <property type="evidence" value="ECO:0007669"/>
    <property type="project" value="UniProtKB-KW"/>
</dbReference>
<dbReference type="InterPro" id="IPR055558">
    <property type="entry name" value="DUF7134"/>
</dbReference>
<keyword evidence="8" id="KW-0902">Two-component regulatory system</keyword>
<evidence type="ECO:0000256" key="9">
    <source>
        <dbReference type="SAM" id="Coils"/>
    </source>
</evidence>
<dbReference type="InterPro" id="IPR003594">
    <property type="entry name" value="HATPase_dom"/>
</dbReference>
<sequence>MQRLYDFLRRHPTGVDSFWALLLLMLSALSIADGSSKGPTAAKIVAAFALCTVIALRRRAPEKMLLLAAAVGVGQVVTGASADVADFAMLVIVYTVASGGTRWASRFALIAGLLAPSIATLRWPEPHQSVPAQVIGTVFVTVPFLLAWVLGDSMRTRRAYWAQLEERAERLEKEREQQSRMAVTAERARIARELHDVVAHNVSVMVVQADGAAYVLDSSPEQAKQALETISGTGRQALTEMRRLLGVLRTEEGSGEGGEYVPQPDVEQIGDLVEQVRGAGLPVEFKVEGAPRPLPSGVELTAYRIVQEALTNTRKHGGPDVGASVQLTYFDDGLGLLVEDDGRGAQHELYESGGADGMGHGLIGMRERVGMVGGTLDAGPRPGGGFRISVLLPIKPGGR</sequence>